<feature type="non-terminal residue" evidence="1">
    <location>
        <position position="84"/>
    </location>
</feature>
<proteinExistence type="predicted"/>
<reference evidence="1 2" key="1">
    <citation type="submission" date="2019-02" db="EMBL/GenBank/DDBJ databases">
        <title>The draft genome of Kosakonia quasisacchari strain WCHKQ120001.</title>
        <authorList>
            <person name="Wang C."/>
            <person name="Feng Y."/>
            <person name="Zong Z."/>
        </authorList>
    </citation>
    <scope>NUCLEOTIDE SEQUENCE [LARGE SCALE GENOMIC DNA]</scope>
    <source>
        <strain evidence="1 2">WCHKQ120001</strain>
    </source>
</reference>
<keyword evidence="2" id="KW-1185">Reference proteome</keyword>
<feature type="non-terminal residue" evidence="1">
    <location>
        <position position="1"/>
    </location>
</feature>
<dbReference type="Proteomes" id="UP000291793">
    <property type="component" value="Unassembled WGS sequence"/>
</dbReference>
<protein>
    <submittedName>
        <fullName evidence="1">RHS repeat protein</fullName>
    </submittedName>
</protein>
<name>A0A4V2LV50_9ENTR</name>
<dbReference type="Gene3D" id="2.180.10.10">
    <property type="entry name" value="RHS repeat-associated core"/>
    <property type="match status" value="1"/>
</dbReference>
<gene>
    <name evidence="1" type="ORF">E0L21_24880</name>
</gene>
<comment type="caution">
    <text evidence="1">The sequence shown here is derived from an EMBL/GenBank/DDBJ whole genome shotgun (WGS) entry which is preliminary data.</text>
</comment>
<sequence>LTENPVDVDALFTAGGQQKQLLPGQNLRWTARQELQKVTPVMRDGEPDDSESYRYDASSQRIVKITSQLTGSTTQTKRVIYLPG</sequence>
<evidence type="ECO:0000313" key="2">
    <source>
        <dbReference type="Proteomes" id="UP000291793"/>
    </source>
</evidence>
<evidence type="ECO:0000313" key="1">
    <source>
        <dbReference type="EMBL" id="TCB90505.1"/>
    </source>
</evidence>
<organism evidence="1 2">
    <name type="scientific">Kosakonia quasisacchari</name>
    <dbReference type="NCBI Taxonomy" id="2529380"/>
    <lineage>
        <taxon>Bacteria</taxon>
        <taxon>Pseudomonadati</taxon>
        <taxon>Pseudomonadota</taxon>
        <taxon>Gammaproteobacteria</taxon>
        <taxon>Enterobacterales</taxon>
        <taxon>Enterobacteriaceae</taxon>
        <taxon>Kosakonia</taxon>
    </lineage>
</organism>
<dbReference type="AlphaFoldDB" id="A0A4V2LV50"/>
<dbReference type="Pfam" id="PF18807">
    <property type="entry name" value="TTc_toxin_rep"/>
    <property type="match status" value="1"/>
</dbReference>
<dbReference type="EMBL" id="SJOP01000102">
    <property type="protein sequence ID" value="TCB90505.1"/>
    <property type="molecule type" value="Genomic_DNA"/>
</dbReference>
<dbReference type="InterPro" id="IPR041508">
    <property type="entry name" value="TcC-like_repeat"/>
</dbReference>
<accession>A0A4V2LV50</accession>